<evidence type="ECO:0000313" key="3">
    <source>
        <dbReference type="EMBL" id="OGL49377.1"/>
    </source>
</evidence>
<reference evidence="3 4" key="1">
    <citation type="journal article" date="2016" name="Nat. Commun.">
        <title>Thousands of microbial genomes shed light on interconnected biogeochemical processes in an aquifer system.</title>
        <authorList>
            <person name="Anantharaman K."/>
            <person name="Brown C.T."/>
            <person name="Hug L.A."/>
            <person name="Sharon I."/>
            <person name="Castelle C.J."/>
            <person name="Probst A.J."/>
            <person name="Thomas B.C."/>
            <person name="Singh A."/>
            <person name="Wilkins M.J."/>
            <person name="Karaoz U."/>
            <person name="Brodie E.L."/>
            <person name="Williams K.H."/>
            <person name="Hubbard S.S."/>
            <person name="Banfield J.F."/>
        </authorList>
    </citation>
    <scope>NUCLEOTIDE SEQUENCE [LARGE SCALE GENOMIC DNA]</scope>
</reference>
<protein>
    <submittedName>
        <fullName evidence="3">Uncharacterized protein</fullName>
    </submittedName>
</protein>
<evidence type="ECO:0000256" key="2">
    <source>
        <dbReference type="SAM" id="MobiDB-lite"/>
    </source>
</evidence>
<accession>A0A1F7S8B6</accession>
<evidence type="ECO:0000256" key="1">
    <source>
        <dbReference type="SAM" id="Coils"/>
    </source>
</evidence>
<feature type="compositionally biased region" description="Basic and acidic residues" evidence="2">
    <location>
        <begin position="1"/>
        <end position="25"/>
    </location>
</feature>
<sequence length="250" mass="29817">MTQNNKSDEFSVEKIMKMIREERSNSHKNQQQESSTKDQTSRIAPYEETVRIKAQNFINQNWHINIHSDEAPFPTVDETDENNPNLDYLNKNYELPFLFHFESRFKVLRFILNPFKKIIRKIILSSIGELFSRQEQFNSHLVRLLNRHAVVMNHVAKIMDQVNSSISKQREVNQNLVTFCNQINFREDVLTIKCQHTDELIRELYRRMDNLYVVSNLAFILEEKVKKLQQDLEIERESMNQLISLSRNQT</sequence>
<proteinExistence type="predicted"/>
<feature type="coiled-coil region" evidence="1">
    <location>
        <begin position="218"/>
        <end position="245"/>
    </location>
</feature>
<dbReference type="EMBL" id="MGDD01000018">
    <property type="protein sequence ID" value="OGL49377.1"/>
    <property type="molecule type" value="Genomic_DNA"/>
</dbReference>
<comment type="caution">
    <text evidence="3">The sequence shown here is derived from an EMBL/GenBank/DDBJ whole genome shotgun (WGS) entry which is preliminary data.</text>
</comment>
<keyword evidence="1" id="KW-0175">Coiled coil</keyword>
<evidence type="ECO:0000313" key="4">
    <source>
        <dbReference type="Proteomes" id="UP000179266"/>
    </source>
</evidence>
<feature type="region of interest" description="Disordered" evidence="2">
    <location>
        <begin position="1"/>
        <end position="44"/>
    </location>
</feature>
<name>A0A1F7S8B6_9BACT</name>
<dbReference type="Proteomes" id="UP000179266">
    <property type="component" value="Unassembled WGS sequence"/>
</dbReference>
<dbReference type="AlphaFoldDB" id="A0A1F7S8B6"/>
<organism evidence="3 4">
    <name type="scientific">Candidatus Schekmanbacteria bacterium RBG_13_48_7</name>
    <dbReference type="NCBI Taxonomy" id="1817878"/>
    <lineage>
        <taxon>Bacteria</taxon>
        <taxon>Candidatus Schekmaniibacteriota</taxon>
    </lineage>
</organism>
<gene>
    <name evidence="3" type="ORF">A2161_11385</name>
</gene>